<name>A0A420AY66_SPHD1</name>
<dbReference type="Proteomes" id="UP000286246">
    <property type="component" value="Unassembled WGS sequence"/>
</dbReference>
<evidence type="ECO:0000256" key="1">
    <source>
        <dbReference type="SAM" id="SignalP"/>
    </source>
</evidence>
<protein>
    <recommendedName>
        <fullName evidence="4">GDSL-like lipase/acylhydrolase family protein</fullName>
    </recommendedName>
</protein>
<dbReference type="AlphaFoldDB" id="A0A420AY66"/>
<comment type="caution">
    <text evidence="2">The sequence shown here is derived from an EMBL/GenBank/DDBJ whole genome shotgun (WGS) entry which is preliminary data.</text>
</comment>
<gene>
    <name evidence="2" type="ORF">DFQ12_3509</name>
</gene>
<feature type="chain" id="PRO_5019191396" description="GDSL-like lipase/acylhydrolase family protein" evidence="1">
    <location>
        <begin position="21"/>
        <end position="452"/>
    </location>
</feature>
<sequence length="452" mass="48719">MKRFQKNIKLYIGFAAIALAASCKPSIDLDTKGGNPENVDFSKYIAVGNSLTSGYANSGLSLKGQEQSFPNMLAQEMKKVGGGEFLQPYFPAENYNGSGFLYLKALVNGQPQLGTVTDHLAIRGQTEDKKPLYIKYTGPINNLGVPGMRLDMAFAPGIGTTKGNPYFERLLPDNAPVTTTYVDYATTKDHTFFSFSLGNNDVLGYATNGAVTTDATNTLISEQDFARFYTGFITKLTSKEQKGVVATIPDVTAVPYFTTVTRQALLAAANAALKAQDPNAAPLTDIYIKTKTVPFRPATDKDMFILPFSSAGLLGRRDLKDPVTGIVNPAPYGLHPANPVGDNFVLDEAEAKMVQDRIVALNTTIKQIADSKKLAVADIYSFLNKVKSGYQINGIAISNKYITGNIFSLDGVHLTPMGYAIMANVFVDAINAKYSTKLGKVNVSQYGGVALP</sequence>
<keyword evidence="3" id="KW-1185">Reference proteome</keyword>
<evidence type="ECO:0000313" key="3">
    <source>
        <dbReference type="Proteomes" id="UP000286246"/>
    </source>
</evidence>
<dbReference type="GO" id="GO:0016788">
    <property type="term" value="F:hydrolase activity, acting on ester bonds"/>
    <property type="evidence" value="ECO:0007669"/>
    <property type="project" value="InterPro"/>
</dbReference>
<dbReference type="Gene3D" id="3.40.50.1110">
    <property type="entry name" value="SGNH hydrolase"/>
    <property type="match status" value="1"/>
</dbReference>
<dbReference type="EMBL" id="RAPY01000003">
    <property type="protein sequence ID" value="RKE49395.1"/>
    <property type="molecule type" value="Genomic_DNA"/>
</dbReference>
<keyword evidence="1" id="KW-0732">Signal</keyword>
<evidence type="ECO:0000313" key="2">
    <source>
        <dbReference type="EMBL" id="RKE49395.1"/>
    </source>
</evidence>
<dbReference type="InterPro" id="IPR001087">
    <property type="entry name" value="GDSL"/>
</dbReference>
<dbReference type="Pfam" id="PF00657">
    <property type="entry name" value="Lipase_GDSL"/>
    <property type="match status" value="1"/>
</dbReference>
<dbReference type="RefSeq" id="WP_120260248.1">
    <property type="nucleotide sequence ID" value="NZ_RAPY01000003.1"/>
</dbReference>
<proteinExistence type="predicted"/>
<dbReference type="SUPFAM" id="SSF52266">
    <property type="entry name" value="SGNH hydrolase"/>
    <property type="match status" value="2"/>
</dbReference>
<feature type="signal peptide" evidence="1">
    <location>
        <begin position="1"/>
        <end position="20"/>
    </location>
</feature>
<evidence type="ECO:0008006" key="4">
    <source>
        <dbReference type="Google" id="ProtNLM"/>
    </source>
</evidence>
<reference evidence="2 3" key="1">
    <citation type="submission" date="2018-09" db="EMBL/GenBank/DDBJ databases">
        <title>Genomic Encyclopedia of Type Strains, Phase III (KMG-III): the genomes of soil and plant-associated and newly described type strains.</title>
        <authorList>
            <person name="Whitman W."/>
        </authorList>
    </citation>
    <scope>NUCLEOTIDE SEQUENCE [LARGE SCALE GENOMIC DNA]</scope>
    <source>
        <strain evidence="2 3">CECT 7938</strain>
    </source>
</reference>
<organism evidence="2 3">
    <name type="scientific">Sphingobacterium detergens</name>
    <dbReference type="NCBI Taxonomy" id="1145106"/>
    <lineage>
        <taxon>Bacteria</taxon>
        <taxon>Pseudomonadati</taxon>
        <taxon>Bacteroidota</taxon>
        <taxon>Sphingobacteriia</taxon>
        <taxon>Sphingobacteriales</taxon>
        <taxon>Sphingobacteriaceae</taxon>
        <taxon>Sphingobacterium</taxon>
    </lineage>
</organism>
<dbReference type="PROSITE" id="PS51257">
    <property type="entry name" value="PROKAR_LIPOPROTEIN"/>
    <property type="match status" value="1"/>
</dbReference>
<accession>A0A420AY66</accession>
<dbReference type="InterPro" id="IPR036514">
    <property type="entry name" value="SGNH_hydro_sf"/>
</dbReference>
<dbReference type="OrthoDB" id="9764164at2"/>